<evidence type="ECO:0000256" key="3">
    <source>
        <dbReference type="ARBA" id="ARBA00012759"/>
    </source>
</evidence>
<dbReference type="OrthoDB" id="10063692at2759"/>
<dbReference type="Pfam" id="PF02099">
    <property type="entry name" value="Josephin"/>
    <property type="match status" value="1"/>
</dbReference>
<dbReference type="InterPro" id="IPR033865">
    <property type="entry name" value="Ataxin-3"/>
</dbReference>
<evidence type="ECO:0000256" key="2">
    <source>
        <dbReference type="ARBA" id="ARBA00004123"/>
    </source>
</evidence>
<reference evidence="12 13" key="1">
    <citation type="journal article" date="2017" name="Mol. Biol. Evol.">
        <title>The 4-celled Tetrabaena socialis nuclear genome reveals the essential components for genetic control of cell number at the origin of multicellularity in the volvocine lineage.</title>
        <authorList>
            <person name="Featherston J."/>
            <person name="Arakaki Y."/>
            <person name="Hanschen E.R."/>
            <person name="Ferris P.J."/>
            <person name="Michod R.E."/>
            <person name="Olson B.J.S.C."/>
            <person name="Nozaki H."/>
            <person name="Durand P.M."/>
        </authorList>
    </citation>
    <scope>NUCLEOTIDE SEQUENCE [LARGE SCALE GENOMIC DNA]</scope>
    <source>
        <strain evidence="12 13">NIES-571</strain>
    </source>
</reference>
<dbReference type="PANTHER" id="PTHR14159">
    <property type="entry name" value="ATAXIN-3-RELATED"/>
    <property type="match status" value="1"/>
</dbReference>
<dbReference type="EMBL" id="PGGS01000396">
    <property type="protein sequence ID" value="PNH04353.1"/>
    <property type="molecule type" value="Genomic_DNA"/>
</dbReference>
<evidence type="ECO:0000256" key="7">
    <source>
        <dbReference type="ARBA" id="ARBA00022807"/>
    </source>
</evidence>
<organism evidence="12 13">
    <name type="scientific">Tetrabaena socialis</name>
    <dbReference type="NCBI Taxonomy" id="47790"/>
    <lineage>
        <taxon>Eukaryota</taxon>
        <taxon>Viridiplantae</taxon>
        <taxon>Chlorophyta</taxon>
        <taxon>core chlorophytes</taxon>
        <taxon>Chlorophyceae</taxon>
        <taxon>CS clade</taxon>
        <taxon>Chlamydomonadales</taxon>
        <taxon>Tetrabaenaceae</taxon>
        <taxon>Tetrabaena</taxon>
    </lineage>
</organism>
<evidence type="ECO:0000313" key="13">
    <source>
        <dbReference type="Proteomes" id="UP000236333"/>
    </source>
</evidence>
<dbReference type="AlphaFoldDB" id="A0A2J7ZVP4"/>
<keyword evidence="7" id="KW-0788">Thiol protease</keyword>
<dbReference type="EC" id="3.4.19.12" evidence="3"/>
<keyword evidence="4" id="KW-0645">Protease</keyword>
<keyword evidence="13" id="KW-1185">Reference proteome</keyword>
<feature type="domain" description="Josephin" evidence="11">
    <location>
        <begin position="5"/>
        <end position="45"/>
    </location>
</feature>
<dbReference type="InterPro" id="IPR006155">
    <property type="entry name" value="Josephin"/>
</dbReference>
<keyword evidence="6" id="KW-0378">Hydrolase</keyword>
<evidence type="ECO:0000256" key="6">
    <source>
        <dbReference type="ARBA" id="ARBA00022801"/>
    </source>
</evidence>
<protein>
    <recommendedName>
        <fullName evidence="3">ubiquitinyl hydrolase 1</fullName>
        <ecNumber evidence="3">3.4.19.12</ecNumber>
    </recommendedName>
</protein>
<evidence type="ECO:0000256" key="5">
    <source>
        <dbReference type="ARBA" id="ARBA00022786"/>
    </source>
</evidence>
<dbReference type="GO" id="GO:0016579">
    <property type="term" value="P:protein deubiquitination"/>
    <property type="evidence" value="ECO:0007669"/>
    <property type="project" value="InterPro"/>
</dbReference>
<dbReference type="Gene3D" id="3.90.70.40">
    <property type="match status" value="1"/>
</dbReference>
<evidence type="ECO:0000256" key="9">
    <source>
        <dbReference type="ARBA" id="ARBA00023163"/>
    </source>
</evidence>
<evidence type="ECO:0000256" key="10">
    <source>
        <dbReference type="ARBA" id="ARBA00023242"/>
    </source>
</evidence>
<dbReference type="GO" id="GO:0005634">
    <property type="term" value="C:nucleus"/>
    <property type="evidence" value="ECO:0007669"/>
    <property type="project" value="UniProtKB-SubCell"/>
</dbReference>
<keyword evidence="9" id="KW-0804">Transcription</keyword>
<comment type="catalytic activity">
    <reaction evidence="1">
        <text>Thiol-dependent hydrolysis of ester, thioester, amide, peptide and isopeptide bonds formed by the C-terminal Gly of ubiquitin (a 76-residue protein attached to proteins as an intracellular targeting signal).</text>
        <dbReference type="EC" id="3.4.19.12"/>
    </reaction>
</comment>
<dbReference type="GO" id="GO:0006508">
    <property type="term" value="P:proteolysis"/>
    <property type="evidence" value="ECO:0007669"/>
    <property type="project" value="UniProtKB-KW"/>
</dbReference>
<proteinExistence type="predicted"/>
<evidence type="ECO:0000256" key="1">
    <source>
        <dbReference type="ARBA" id="ARBA00000707"/>
    </source>
</evidence>
<accession>A0A2J7ZVP4</accession>
<sequence>MVLAAVLSKALEQWGLQVVSLESEDARAFKAAPTTASAFICNLQARGGPGPLSSFYFQAFLDTLRGEGWTIFVVLGKLPASQPGGLETLPNACGRWWSPEEARAATDEAERARKRGRVANALETALARAGQQGGSLQLRTRGGAAAAAAAGPARSLELRLLAGGSHTRRTRVRLAMSYT</sequence>
<evidence type="ECO:0000256" key="4">
    <source>
        <dbReference type="ARBA" id="ARBA00022670"/>
    </source>
</evidence>
<comment type="caution">
    <text evidence="12">The sequence shown here is derived from an EMBL/GenBank/DDBJ whole genome shotgun (WGS) entry which is preliminary data.</text>
</comment>
<keyword evidence="8" id="KW-0805">Transcription regulation</keyword>
<comment type="subcellular location">
    <subcellularLocation>
        <location evidence="2">Nucleus</location>
    </subcellularLocation>
</comment>
<gene>
    <name evidence="12" type="ORF">TSOC_009500</name>
</gene>
<keyword evidence="5" id="KW-0833">Ubl conjugation pathway</keyword>
<evidence type="ECO:0000256" key="8">
    <source>
        <dbReference type="ARBA" id="ARBA00023015"/>
    </source>
</evidence>
<evidence type="ECO:0000259" key="11">
    <source>
        <dbReference type="Pfam" id="PF02099"/>
    </source>
</evidence>
<dbReference type="GO" id="GO:0004843">
    <property type="term" value="F:cysteine-type deubiquitinase activity"/>
    <property type="evidence" value="ECO:0007669"/>
    <property type="project" value="UniProtKB-EC"/>
</dbReference>
<keyword evidence="10" id="KW-0539">Nucleus</keyword>
<evidence type="ECO:0000313" key="12">
    <source>
        <dbReference type="EMBL" id="PNH04353.1"/>
    </source>
</evidence>
<dbReference type="PANTHER" id="PTHR14159:SF0">
    <property type="entry name" value="ATAXIN-3-RELATED"/>
    <property type="match status" value="1"/>
</dbReference>
<dbReference type="Proteomes" id="UP000236333">
    <property type="component" value="Unassembled WGS sequence"/>
</dbReference>
<name>A0A2J7ZVP4_9CHLO</name>